<dbReference type="RefSeq" id="WP_171152496.1">
    <property type="nucleotide sequence ID" value="NZ_CP053189.1"/>
</dbReference>
<dbReference type="EMBL" id="CP053189">
    <property type="protein sequence ID" value="QJS09789.1"/>
    <property type="molecule type" value="Genomic_DNA"/>
</dbReference>
<proteinExistence type="predicted"/>
<sequence>MRKADVNSAHDSAEKITAAVREVVPSAVVHVVRDAGGLLVRAESDSFGPWTPEERKAKVAAPLDDDVLCEVHTWELLTPAEAEWYGDLGSDDAGDRAPHWTSALERAQDADRTLPSVTFASDLDEDLDSAPVVTFYSLKGGVGRSTALVSVARRLSSDHGLTVVCVDMDLEAPGLDSLFGIENQVDTDQGVVSALLQYEFGEESSALKHLIPVDDAGRLYCMPAGRIDSAYAAQLRALEPEIWYREGTNALHRLIDDVRDSNLRPDVILIDSRTGVSPVAAPLLFDVSDMAVICFHPHAQARAGTEMLTKALLSATTRRSTAGQVLTPEPRFVVSPMPPGISATRLAERARSWVEAWTAIAGSRRETAQRLSAEEITHMIPYNAEVAFADTVGASRGQLTPYARIADWIVQIVPEPTPAPAVQSRTSESKAEALRQLSFSTGTAEILDHEEFLQDYVVTRQVNETAAPDVPLILGRKGTGKTALFRWLAAGKLAEWEPVLVTTPNQYRGRPAWSFGPDNYAAVGGALEQRGLDWGSFWQVLMALAIYQSYAPAQALGTPHPALTELDEGDFAVTQAVFEVLDDPMGPLRCGDWLRRVDASGDHGLLLLFDGLDTAFGHSPVQRSRRSAAISGLLTKQADLASRLNRVRLKVFVRQDIWQGLRFENKSHFFGLSRRLQWEDREEYFKVVLKRAVRSSAFADVLAVLDPALPATEVAAWSPEQVAAAWSALVGERMRGERTAFTANWVWNRLADGNGDHSPRALLQLFAAALEWERAEEKRSGYDRSVLRPRSLALSLESVSDKALSALLDEEFQELRQVAEALREYGRTPVTEEALGDIEEDLVVLAQEAGLLEALDSDGSERLFKVPDLYRWALGVTRRGPM</sequence>
<feature type="domain" description="AAA" evidence="1">
    <location>
        <begin position="132"/>
        <end position="312"/>
    </location>
</feature>
<organism evidence="2 3">
    <name type="scientific">Streptomyces argyrophylli</name>
    <dbReference type="NCBI Taxonomy" id="2726118"/>
    <lineage>
        <taxon>Bacteria</taxon>
        <taxon>Bacillati</taxon>
        <taxon>Actinomycetota</taxon>
        <taxon>Actinomycetes</taxon>
        <taxon>Kitasatosporales</taxon>
        <taxon>Streptomycetaceae</taxon>
        <taxon>Streptomyces</taxon>
    </lineage>
</organism>
<dbReference type="KEGG" id="sarg:HKX69_09855"/>
<dbReference type="InterPro" id="IPR027417">
    <property type="entry name" value="P-loop_NTPase"/>
</dbReference>
<dbReference type="AlphaFoldDB" id="A0A6M4PGZ4"/>
<dbReference type="NCBIfam" id="NF047389">
    <property type="entry name" value="ATPase_Sll1717"/>
    <property type="match status" value="1"/>
</dbReference>
<gene>
    <name evidence="2" type="ORF">HKX69_09855</name>
</gene>
<dbReference type="NCBIfam" id="NF047398">
    <property type="entry name" value="AAA_KGGVGR"/>
    <property type="match status" value="1"/>
</dbReference>
<dbReference type="InterPro" id="IPR059206">
    <property type="entry name" value="Sll1717-like"/>
</dbReference>
<keyword evidence="3" id="KW-1185">Reference proteome</keyword>
<dbReference type="InterPro" id="IPR050678">
    <property type="entry name" value="DNA_Partitioning_ATPase"/>
</dbReference>
<dbReference type="PANTHER" id="PTHR13696:SF52">
    <property type="entry name" value="PARA FAMILY PROTEIN CT_582"/>
    <property type="match status" value="1"/>
</dbReference>
<evidence type="ECO:0000313" key="3">
    <source>
        <dbReference type="Proteomes" id="UP000502641"/>
    </source>
</evidence>
<dbReference type="InterPro" id="IPR025669">
    <property type="entry name" value="AAA_dom"/>
</dbReference>
<evidence type="ECO:0000259" key="1">
    <source>
        <dbReference type="Pfam" id="PF13614"/>
    </source>
</evidence>
<protein>
    <submittedName>
        <fullName evidence="2">ParA family protein</fullName>
    </submittedName>
</protein>
<evidence type="ECO:0000313" key="2">
    <source>
        <dbReference type="EMBL" id="QJS09789.1"/>
    </source>
</evidence>
<dbReference type="Pfam" id="PF13614">
    <property type="entry name" value="AAA_31"/>
    <property type="match status" value="1"/>
</dbReference>
<reference evidence="2 3" key="1">
    <citation type="submission" date="2020-05" db="EMBL/GenBank/DDBJ databases">
        <authorList>
            <person name="Li K."/>
        </authorList>
    </citation>
    <scope>NUCLEOTIDE SEQUENCE [LARGE SCALE GENOMIC DNA]</scope>
    <source>
        <strain evidence="3">jing01</strain>
    </source>
</reference>
<dbReference type="Proteomes" id="UP000502641">
    <property type="component" value="Chromosome"/>
</dbReference>
<dbReference type="Gene3D" id="3.40.50.300">
    <property type="entry name" value="P-loop containing nucleotide triphosphate hydrolases"/>
    <property type="match status" value="1"/>
</dbReference>
<dbReference type="PANTHER" id="PTHR13696">
    <property type="entry name" value="P-LOOP CONTAINING NUCLEOSIDE TRIPHOSPHATE HYDROLASE"/>
    <property type="match status" value="1"/>
</dbReference>
<dbReference type="SUPFAM" id="SSF52540">
    <property type="entry name" value="P-loop containing nucleoside triphosphate hydrolases"/>
    <property type="match status" value="1"/>
</dbReference>
<name>A0A6M4PGZ4_9ACTN</name>
<accession>A0A6M4PGZ4</accession>